<dbReference type="Gene3D" id="3.100.10.20">
    <property type="entry name" value="CRISPR-associated endonuclease Cas1, N-terminal domain"/>
    <property type="match status" value="1"/>
</dbReference>
<sequence>MHLFVQEKGAFIAKHQGRLRVMKAKDRLNEVPLLHLQQVLINGGGVSISSDAIRACAEEGIPIHFVSSNGTPHSSLYSAGLTGTVLTRRAQLRAYDGEAGLALARAFTLGKLQNQANLLRYVAKYRKEADPDLHAALTVVASEVVDSLQAVRDLQGVSVEALRDRLMGIEGRYAARYWGALAPLVPAELAWPGRETQGAADAFNQVLNYGYGVLYGQVEHAIILAGLDPYAGLLHADRPGKPSLVLDLIEEFRQAVVDRTLLGQVTRGWSIGRDEDGRLDADTRERIVTRVLERLESSEAYEGKRQPLRHILQCQARHIATFVRGEREAYQPFVMGW</sequence>
<name>A0ABS4DDD4_9CHLR</name>
<keyword evidence="7 10" id="KW-0238">DNA-binding</keyword>
<comment type="cofactor">
    <cofactor evidence="10">
        <name>Mg(2+)</name>
        <dbReference type="ChEBI" id="CHEBI:18420"/>
    </cofactor>
    <cofactor evidence="10">
        <name>Mn(2+)</name>
        <dbReference type="ChEBI" id="CHEBI:29035"/>
    </cofactor>
</comment>
<keyword evidence="6 10" id="KW-0051">Antiviral defense</keyword>
<keyword evidence="1 10" id="KW-0540">Nuclease</keyword>
<feature type="binding site" evidence="10">
    <location>
        <position position="250"/>
    </location>
    <ligand>
        <name>Mn(2+)</name>
        <dbReference type="ChEBI" id="CHEBI:29035"/>
    </ligand>
</feature>
<feature type="binding site" evidence="10">
    <location>
        <position position="235"/>
    </location>
    <ligand>
        <name>Mn(2+)</name>
        <dbReference type="ChEBI" id="CHEBI:29035"/>
    </ligand>
</feature>
<dbReference type="PANTHER" id="PTHR34353:SF2">
    <property type="entry name" value="CRISPR-ASSOCIATED ENDONUCLEASE CAS1 1"/>
    <property type="match status" value="1"/>
</dbReference>
<keyword evidence="4 10" id="KW-0378">Hydrolase</keyword>
<evidence type="ECO:0000256" key="5">
    <source>
        <dbReference type="ARBA" id="ARBA00022842"/>
    </source>
</evidence>
<dbReference type="InterPro" id="IPR042211">
    <property type="entry name" value="CRISPR-assoc_Cas1_N"/>
</dbReference>
<evidence type="ECO:0000256" key="7">
    <source>
        <dbReference type="ARBA" id="ARBA00023125"/>
    </source>
</evidence>
<gene>
    <name evidence="10 11" type="primary">cas1</name>
    <name evidence="11" type="ORF">EYB53_016625</name>
</gene>
<keyword evidence="8 10" id="KW-0464">Manganese</keyword>
<dbReference type="EC" id="3.1.-.-" evidence="10"/>
<accession>A0ABS4DDD4</accession>
<evidence type="ECO:0000256" key="3">
    <source>
        <dbReference type="ARBA" id="ARBA00022759"/>
    </source>
</evidence>
<dbReference type="RefSeq" id="WP_135479544.1">
    <property type="nucleotide sequence ID" value="NZ_SIJK02000032.1"/>
</dbReference>
<evidence type="ECO:0000313" key="12">
    <source>
        <dbReference type="Proteomes" id="UP001193081"/>
    </source>
</evidence>
<evidence type="ECO:0000256" key="2">
    <source>
        <dbReference type="ARBA" id="ARBA00022723"/>
    </source>
</evidence>
<evidence type="ECO:0000256" key="1">
    <source>
        <dbReference type="ARBA" id="ARBA00022722"/>
    </source>
</evidence>
<evidence type="ECO:0000256" key="6">
    <source>
        <dbReference type="ARBA" id="ARBA00023118"/>
    </source>
</evidence>
<comment type="subunit">
    <text evidence="9 10">Homodimer, forms a heterotetramer with a Cas2 homodimer.</text>
</comment>
<evidence type="ECO:0000256" key="8">
    <source>
        <dbReference type="ARBA" id="ARBA00023211"/>
    </source>
</evidence>
<protein>
    <recommendedName>
        <fullName evidence="10">CRISPR-associated endonuclease Cas1</fullName>
        <ecNumber evidence="10">3.1.-.-</ecNumber>
    </recommendedName>
</protein>
<evidence type="ECO:0000256" key="10">
    <source>
        <dbReference type="HAMAP-Rule" id="MF_01470"/>
    </source>
</evidence>
<reference evidence="11 12" key="1">
    <citation type="submission" date="2021-03" db="EMBL/GenBank/DDBJ databases">
        <authorList>
            <person name="Grouzdev D.S."/>
        </authorList>
    </citation>
    <scope>NUCLEOTIDE SEQUENCE [LARGE SCALE GENOMIC DNA]</scope>
    <source>
        <strain evidence="11 12">M50-1</strain>
    </source>
</reference>
<dbReference type="Pfam" id="PF01867">
    <property type="entry name" value="Cas_Cas1"/>
    <property type="match status" value="1"/>
</dbReference>
<evidence type="ECO:0000256" key="4">
    <source>
        <dbReference type="ARBA" id="ARBA00022801"/>
    </source>
</evidence>
<proteinExistence type="inferred from homology"/>
<keyword evidence="12" id="KW-1185">Reference proteome</keyword>
<dbReference type="Gene3D" id="1.20.120.920">
    <property type="entry name" value="CRISPR-associated endonuclease Cas1, C-terminal domain"/>
    <property type="match status" value="1"/>
</dbReference>
<dbReference type="EMBL" id="SIJK02000032">
    <property type="protein sequence ID" value="MBP1467339.1"/>
    <property type="molecule type" value="Genomic_DNA"/>
</dbReference>
<dbReference type="GO" id="GO:0004519">
    <property type="term" value="F:endonuclease activity"/>
    <property type="evidence" value="ECO:0007669"/>
    <property type="project" value="UniProtKB-KW"/>
</dbReference>
<comment type="caution">
    <text evidence="11">The sequence shown here is derived from an EMBL/GenBank/DDBJ whole genome shotgun (WGS) entry which is preliminary data.</text>
</comment>
<dbReference type="PANTHER" id="PTHR34353">
    <property type="entry name" value="CRISPR-ASSOCIATED ENDONUCLEASE CAS1 1"/>
    <property type="match status" value="1"/>
</dbReference>
<dbReference type="InterPro" id="IPR002729">
    <property type="entry name" value="CRISPR-assoc_Cas1"/>
</dbReference>
<evidence type="ECO:0000256" key="9">
    <source>
        <dbReference type="ARBA" id="ARBA00038592"/>
    </source>
</evidence>
<dbReference type="InterPro" id="IPR050646">
    <property type="entry name" value="Cas1"/>
</dbReference>
<keyword evidence="5 10" id="KW-0460">Magnesium</keyword>
<dbReference type="InterPro" id="IPR042206">
    <property type="entry name" value="CRISPR-assoc_Cas1_C"/>
</dbReference>
<organism evidence="11 12">
    <name type="scientific">Candidatus Chloroploca mongolica</name>
    <dbReference type="NCBI Taxonomy" id="2528176"/>
    <lineage>
        <taxon>Bacteria</taxon>
        <taxon>Bacillati</taxon>
        <taxon>Chloroflexota</taxon>
        <taxon>Chloroflexia</taxon>
        <taxon>Chloroflexales</taxon>
        <taxon>Chloroflexineae</taxon>
        <taxon>Oscillochloridaceae</taxon>
        <taxon>Candidatus Chloroploca</taxon>
    </lineage>
</organism>
<dbReference type="NCBIfam" id="TIGR00287">
    <property type="entry name" value="cas1"/>
    <property type="match status" value="1"/>
</dbReference>
<evidence type="ECO:0000313" key="11">
    <source>
        <dbReference type="EMBL" id="MBP1467339.1"/>
    </source>
</evidence>
<keyword evidence="3 10" id="KW-0255">Endonuclease</keyword>
<dbReference type="Proteomes" id="UP001193081">
    <property type="component" value="Unassembled WGS sequence"/>
</dbReference>
<dbReference type="HAMAP" id="MF_01470">
    <property type="entry name" value="Cas1"/>
    <property type="match status" value="1"/>
</dbReference>
<keyword evidence="2 10" id="KW-0479">Metal-binding</keyword>
<comment type="function">
    <text evidence="10">CRISPR (clustered regularly interspaced short palindromic repeat), is an adaptive immune system that provides protection against mobile genetic elements (viruses, transposable elements and conjugative plasmids). CRISPR clusters contain spacers, sequences complementary to antecedent mobile elements, and target invading nucleic acids. CRISPR clusters are transcribed and processed into CRISPR RNA (crRNA). Acts as a dsDNA endonuclease. Involved in the integration of spacer DNA into the CRISPR cassette.</text>
</comment>
<dbReference type="CDD" id="cd09634">
    <property type="entry name" value="Cas1_I-II-III"/>
    <property type="match status" value="1"/>
</dbReference>
<comment type="similarity">
    <text evidence="10">Belongs to the CRISPR-associated endonuclease Cas1 family.</text>
</comment>
<feature type="binding site" evidence="10">
    <location>
        <position position="170"/>
    </location>
    <ligand>
        <name>Mn(2+)</name>
        <dbReference type="ChEBI" id="CHEBI:29035"/>
    </ligand>
</feature>